<dbReference type="KEGG" id="ecor:SAMEA4412678_0652"/>
<dbReference type="EMBL" id="LT906482">
    <property type="protein sequence ID" value="SNW07536.1"/>
    <property type="molecule type" value="Genomic_DNA"/>
</dbReference>
<dbReference type="GeneID" id="60769547"/>
<dbReference type="Pfam" id="PF07963">
    <property type="entry name" value="N_methyl"/>
    <property type="match status" value="1"/>
</dbReference>
<name>A0A8B4GDQ7_EIKCO</name>
<accession>A0A8B4GDQ7</accession>
<reference evidence="1 2" key="1">
    <citation type="submission" date="2017-06" db="EMBL/GenBank/DDBJ databases">
        <authorList>
            <consortium name="Pathogen Informatics"/>
        </authorList>
    </citation>
    <scope>NUCLEOTIDE SEQUENCE [LARGE SCALE GENOMIC DNA]</scope>
    <source>
        <strain evidence="1 2">NCTC10596</strain>
    </source>
</reference>
<dbReference type="AlphaFoldDB" id="A0A8B4GDQ7"/>
<dbReference type="NCBIfam" id="TIGR02532">
    <property type="entry name" value="IV_pilin_GFxxxE"/>
    <property type="match status" value="1"/>
</dbReference>
<evidence type="ECO:0000313" key="1">
    <source>
        <dbReference type="EMBL" id="SNW07536.1"/>
    </source>
</evidence>
<dbReference type="Proteomes" id="UP000215465">
    <property type="component" value="Chromosome 1"/>
</dbReference>
<sequence>MKYHLCRSPKSKPHIPNFQAKPHGFTLIEFMVASSLALVVLLAIGITYGITSRMRTNSESRLAAQQDLRNASELILRDAQMAGSFGCFNMGNLVQKQMPTSPHSTDGFQSNTANFKLVLDDPAYSGISIMNANTAKNTFNISGFVPSNSSSALIFVYGQNLTPVTEVTNPTAKDAPKELRDVANAGGPIALSSCGRMYIGNGNALTNNGNDLVIGSGFGGGSIISHFSGPDVFYLPQTTLSQVYGVAYVIGRIPNVNTTADALYRFTLTPSGSWGNPQLMVSNIQGMGIQQLYAGCNNTNTSVTFSSNRTTLGNAPDVTRISMLPTILEMRLRLNDDANTYGTVNQYLIRANVRGGNVCANQS</sequence>
<protein>
    <submittedName>
        <fullName evidence="1">Tfp pilus assembly protein PilW</fullName>
    </submittedName>
</protein>
<gene>
    <name evidence="1" type="ORF">SAMEA4412678_00652</name>
</gene>
<organism evidence="1 2">
    <name type="scientific">Eikenella corrodens</name>
    <dbReference type="NCBI Taxonomy" id="539"/>
    <lineage>
        <taxon>Bacteria</taxon>
        <taxon>Pseudomonadati</taxon>
        <taxon>Pseudomonadota</taxon>
        <taxon>Betaproteobacteria</taxon>
        <taxon>Neisseriales</taxon>
        <taxon>Neisseriaceae</taxon>
        <taxon>Eikenella</taxon>
    </lineage>
</organism>
<dbReference type="RefSeq" id="WP_003824829.1">
    <property type="nucleotide sequence ID" value="NZ_CAUTFU010000002.1"/>
</dbReference>
<proteinExistence type="predicted"/>
<dbReference type="InterPro" id="IPR012902">
    <property type="entry name" value="N_methyl_site"/>
</dbReference>
<evidence type="ECO:0000313" key="2">
    <source>
        <dbReference type="Proteomes" id="UP000215465"/>
    </source>
</evidence>
<dbReference type="PROSITE" id="PS00409">
    <property type="entry name" value="PROKAR_NTER_METHYL"/>
    <property type="match status" value="1"/>
</dbReference>